<dbReference type="OrthoDB" id="2285763at2"/>
<keyword evidence="2" id="KW-0229">DNA integration</keyword>
<reference evidence="8 9" key="1">
    <citation type="submission" date="2015-01" db="EMBL/GenBank/DDBJ databases">
        <title>Comparative genomics of the lactic acid bacteria isolated from the honey bee gut.</title>
        <authorList>
            <person name="Ellegaard K.M."/>
            <person name="Tamarit D."/>
            <person name="Javelind E."/>
            <person name="Olofsson T."/>
            <person name="Andersson S.G."/>
            <person name="Vasquez A."/>
        </authorList>
    </citation>
    <scope>NUCLEOTIDE SEQUENCE [LARGE SCALE GENOMIC DNA]</scope>
    <source>
        <strain evidence="8 9">Hma2</strain>
        <plasmid evidence="8">pHma2p2</plasmid>
    </source>
</reference>
<keyword evidence="8" id="KW-0614">Plasmid</keyword>
<dbReference type="InterPro" id="IPR044068">
    <property type="entry name" value="CB"/>
</dbReference>
<dbReference type="PROSITE" id="PS51900">
    <property type="entry name" value="CB"/>
    <property type="match status" value="1"/>
</dbReference>
<dbReference type="Pfam" id="PF02899">
    <property type="entry name" value="Phage_int_SAM_1"/>
    <property type="match status" value="1"/>
</dbReference>
<dbReference type="InterPro" id="IPR050090">
    <property type="entry name" value="Tyrosine_recombinase_XerCD"/>
</dbReference>
<evidence type="ECO:0000259" key="6">
    <source>
        <dbReference type="PROSITE" id="PS51898"/>
    </source>
</evidence>
<keyword evidence="9" id="KW-1185">Reference proteome</keyword>
<dbReference type="PANTHER" id="PTHR30349">
    <property type="entry name" value="PHAGE INTEGRASE-RELATED"/>
    <property type="match status" value="1"/>
</dbReference>
<evidence type="ECO:0000256" key="5">
    <source>
        <dbReference type="PROSITE-ProRule" id="PRU01248"/>
    </source>
</evidence>
<sequence>MQFEEIVKKFIDDKRLEGRATGTLNEYNFRLTELGKFLNQEKINFKDLKGTDITNFVRFLQKKNQKSQTIKNKLSTICVFNKWAVKEGIIANIVVTQDYYPKITDTKRIRRLTDEELAIFKNYIDGLQENARAAFWLMMGTGCRVGEAAHLEPTDVALYGKSVYIDIHEAKWGSNRRIPIVDKTAAKVVWSYREGLTINKQPLFRLSKRTLQGYATAFAKKTGIAFNCHLLRHTFAALLTEKGVPMTTTQFLLGHKSLSMTAHYAQSAITDLSKIKAEI</sequence>
<dbReference type="CDD" id="cd00796">
    <property type="entry name" value="INT_Rci_Hp1_C"/>
    <property type="match status" value="1"/>
</dbReference>
<evidence type="ECO:0000313" key="9">
    <source>
        <dbReference type="Proteomes" id="UP000033612"/>
    </source>
</evidence>
<protein>
    <submittedName>
        <fullName evidence="8">Site-specific recombinase, phage integrase family</fullName>
    </submittedName>
</protein>
<evidence type="ECO:0000256" key="3">
    <source>
        <dbReference type="ARBA" id="ARBA00023125"/>
    </source>
</evidence>
<comment type="caution">
    <text evidence="8">The sequence shown here is derived from an EMBL/GenBank/DDBJ whole genome shotgun (WGS) entry which is preliminary data.</text>
</comment>
<dbReference type="RefSeq" id="WP_046333031.1">
    <property type="nucleotide sequence ID" value="NZ_JBHTBO010000029.1"/>
</dbReference>
<geneLocation type="plasmid" evidence="8">
    <name>pHma2p2</name>
</geneLocation>
<evidence type="ECO:0000259" key="7">
    <source>
        <dbReference type="PROSITE" id="PS51900"/>
    </source>
</evidence>
<keyword evidence="4" id="KW-0233">DNA recombination</keyword>
<proteinExistence type="inferred from homology"/>
<dbReference type="Gene3D" id="1.10.150.130">
    <property type="match status" value="1"/>
</dbReference>
<gene>
    <name evidence="8" type="ORF">JF75_19660</name>
</gene>
<evidence type="ECO:0000313" key="8">
    <source>
        <dbReference type="EMBL" id="KJY54062.1"/>
    </source>
</evidence>
<dbReference type="InterPro" id="IPR011010">
    <property type="entry name" value="DNA_brk_join_enz"/>
</dbReference>
<dbReference type="PROSITE" id="PS51898">
    <property type="entry name" value="TYR_RECOMBINASE"/>
    <property type="match status" value="1"/>
</dbReference>
<evidence type="ECO:0000256" key="1">
    <source>
        <dbReference type="ARBA" id="ARBA00008857"/>
    </source>
</evidence>
<keyword evidence="3 5" id="KW-0238">DNA-binding</keyword>
<name>A0A0F4L5E3_9LACO</name>
<comment type="similarity">
    <text evidence="1">Belongs to the 'phage' integrase family.</text>
</comment>
<dbReference type="InterPro" id="IPR010998">
    <property type="entry name" value="Integrase_recombinase_N"/>
</dbReference>
<dbReference type="HOGENOM" id="CLU_027562_9_2_9"/>
<dbReference type="AlphaFoldDB" id="A0A0F4L5E3"/>
<organism evidence="8 9">
    <name type="scientific">Lactobacillus kimbladii</name>
    <dbReference type="NCBI Taxonomy" id="1218506"/>
    <lineage>
        <taxon>Bacteria</taxon>
        <taxon>Bacillati</taxon>
        <taxon>Bacillota</taxon>
        <taxon>Bacilli</taxon>
        <taxon>Lactobacillales</taxon>
        <taxon>Lactobacillaceae</taxon>
        <taxon>Lactobacillus</taxon>
    </lineage>
</organism>
<dbReference type="InterPro" id="IPR004107">
    <property type="entry name" value="Integrase_SAM-like_N"/>
</dbReference>
<dbReference type="InterPro" id="IPR013762">
    <property type="entry name" value="Integrase-like_cat_sf"/>
</dbReference>
<dbReference type="GO" id="GO:0003677">
    <property type="term" value="F:DNA binding"/>
    <property type="evidence" value="ECO:0007669"/>
    <property type="project" value="UniProtKB-UniRule"/>
</dbReference>
<dbReference type="GO" id="GO:0006310">
    <property type="term" value="P:DNA recombination"/>
    <property type="evidence" value="ECO:0007669"/>
    <property type="project" value="UniProtKB-KW"/>
</dbReference>
<feature type="domain" description="Tyr recombinase" evidence="6">
    <location>
        <begin position="107"/>
        <end position="277"/>
    </location>
</feature>
<evidence type="ECO:0000256" key="4">
    <source>
        <dbReference type="ARBA" id="ARBA00023172"/>
    </source>
</evidence>
<dbReference type="EMBL" id="JXLH01000040">
    <property type="protein sequence ID" value="KJY54062.1"/>
    <property type="molecule type" value="Genomic_DNA"/>
</dbReference>
<dbReference type="Pfam" id="PF00589">
    <property type="entry name" value="Phage_integrase"/>
    <property type="match status" value="1"/>
</dbReference>
<dbReference type="SUPFAM" id="SSF56349">
    <property type="entry name" value="DNA breaking-rejoining enzymes"/>
    <property type="match status" value="1"/>
</dbReference>
<accession>A0A0F4L5E3</accession>
<feature type="domain" description="Core-binding (CB)" evidence="7">
    <location>
        <begin position="1"/>
        <end position="85"/>
    </location>
</feature>
<dbReference type="Proteomes" id="UP000033612">
    <property type="component" value="Unassembled WGS sequence"/>
</dbReference>
<evidence type="ECO:0000256" key="2">
    <source>
        <dbReference type="ARBA" id="ARBA00022908"/>
    </source>
</evidence>
<dbReference type="InterPro" id="IPR002104">
    <property type="entry name" value="Integrase_catalytic"/>
</dbReference>
<dbReference type="PATRIC" id="fig|1218506.3.peg.15"/>
<dbReference type="Gene3D" id="1.10.443.10">
    <property type="entry name" value="Intergrase catalytic core"/>
    <property type="match status" value="1"/>
</dbReference>
<dbReference type="GO" id="GO:0015074">
    <property type="term" value="P:DNA integration"/>
    <property type="evidence" value="ECO:0007669"/>
    <property type="project" value="UniProtKB-KW"/>
</dbReference>
<dbReference type="PANTHER" id="PTHR30349:SF41">
    <property type="entry name" value="INTEGRASE_RECOMBINASE PROTEIN MJ0367-RELATED"/>
    <property type="match status" value="1"/>
</dbReference>